<sequence length="165" mass="18226">MNQGGYMKTFSGIKIRGLKTQNTTPARHPKGFTLVEILVAIVILAVGILTVSQMTVLGMKTTAVVKQHMEAREVLAKGLEAIKLLYINDPLLTDNCGGNPLFLDSITGAYQASPANIVGQTINNTAFDVYWNVVADFPQSNLRTIRMLVYRQGKRLLAADYVKWR</sequence>
<evidence type="ECO:0000313" key="3">
    <source>
        <dbReference type="Proteomes" id="UP000885826"/>
    </source>
</evidence>
<evidence type="ECO:0000313" key="2">
    <source>
        <dbReference type="EMBL" id="HEC78122.1"/>
    </source>
</evidence>
<feature type="transmembrane region" description="Helical" evidence="1">
    <location>
        <begin position="37"/>
        <end position="59"/>
    </location>
</feature>
<dbReference type="NCBIfam" id="TIGR02532">
    <property type="entry name" value="IV_pilin_GFxxxE"/>
    <property type="match status" value="1"/>
</dbReference>
<protein>
    <submittedName>
        <fullName evidence="2">Prepilin-type N-terminal cleavage/methylation domain-containing protein</fullName>
    </submittedName>
</protein>
<keyword evidence="1" id="KW-0812">Transmembrane</keyword>
<keyword evidence="1" id="KW-1133">Transmembrane helix</keyword>
<reference evidence="2" key="1">
    <citation type="journal article" date="2020" name="mSystems">
        <title>Genome- and Community-Level Interaction Insights into Carbon Utilization and Element Cycling Functions of Hydrothermarchaeota in Hydrothermal Sediment.</title>
        <authorList>
            <person name="Zhou Z."/>
            <person name="Liu Y."/>
            <person name="Xu W."/>
            <person name="Pan J."/>
            <person name="Luo Z.H."/>
            <person name="Li M."/>
        </authorList>
    </citation>
    <scope>NUCLEOTIDE SEQUENCE</scope>
    <source>
        <strain evidence="2">HyVt-388</strain>
    </source>
</reference>
<comment type="caution">
    <text evidence="2">The sequence shown here is derived from an EMBL/GenBank/DDBJ whole genome shotgun (WGS) entry which is preliminary data.</text>
</comment>
<dbReference type="Proteomes" id="UP000885826">
    <property type="component" value="Unassembled WGS sequence"/>
</dbReference>
<accession>A0A9C9ELZ9</accession>
<proteinExistence type="predicted"/>
<dbReference type="InterPro" id="IPR012902">
    <property type="entry name" value="N_methyl_site"/>
</dbReference>
<organism evidence="2 3">
    <name type="scientific">candidate division WOR-3 bacterium</name>
    <dbReference type="NCBI Taxonomy" id="2052148"/>
    <lineage>
        <taxon>Bacteria</taxon>
        <taxon>Bacteria division WOR-3</taxon>
    </lineage>
</organism>
<keyword evidence="1" id="KW-0472">Membrane</keyword>
<evidence type="ECO:0000256" key="1">
    <source>
        <dbReference type="SAM" id="Phobius"/>
    </source>
</evidence>
<name>A0A9C9ELZ9_UNCW3</name>
<dbReference type="Pfam" id="PF07963">
    <property type="entry name" value="N_methyl"/>
    <property type="match status" value="1"/>
</dbReference>
<dbReference type="PROSITE" id="PS00409">
    <property type="entry name" value="PROKAR_NTER_METHYL"/>
    <property type="match status" value="1"/>
</dbReference>
<gene>
    <name evidence="2" type="ORF">ENI34_03145</name>
</gene>
<dbReference type="AlphaFoldDB" id="A0A9C9ELZ9"/>
<dbReference type="EMBL" id="DRIG01000034">
    <property type="protein sequence ID" value="HEC78122.1"/>
    <property type="molecule type" value="Genomic_DNA"/>
</dbReference>